<evidence type="ECO:0000256" key="6">
    <source>
        <dbReference type="SAM" id="Phobius"/>
    </source>
</evidence>
<feature type="transmembrane region" description="Helical" evidence="6">
    <location>
        <begin position="436"/>
        <end position="458"/>
    </location>
</feature>
<feature type="transmembrane region" description="Helical" evidence="6">
    <location>
        <begin position="314"/>
        <end position="331"/>
    </location>
</feature>
<feature type="transmembrane region" description="Helical" evidence="6">
    <location>
        <begin position="34"/>
        <end position="52"/>
    </location>
</feature>
<gene>
    <name evidence="7" type="ORF">C456_09398</name>
</gene>
<keyword evidence="3 6" id="KW-0812">Transmembrane</keyword>
<feature type="transmembrane region" description="Helical" evidence="6">
    <location>
        <begin position="405"/>
        <end position="424"/>
    </location>
</feature>
<evidence type="ECO:0000256" key="2">
    <source>
        <dbReference type="ARBA" id="ARBA00022475"/>
    </source>
</evidence>
<feature type="transmembrane region" description="Helical" evidence="6">
    <location>
        <begin position="73"/>
        <end position="97"/>
    </location>
</feature>
<feature type="transmembrane region" description="Helical" evidence="6">
    <location>
        <begin position="218"/>
        <end position="238"/>
    </location>
</feature>
<sequence length="474" mass="51426">MRLGQTSIVFYISNLLASVLGFVATIYFTRLLGPSVFGTYSLIIVVVAWLQFGSELGITTALKKRVSESADGVPYLIAGFATMSTFFTLTALVIVAVSPQLTGYLGVDMTALLLALLGVRVIFRFVRVGLEGQRRVHISGGLEPIQRLCQSTFQISLLALGLGLWGMLAGAIIGTFLTALFGVTQLRLSLKLPQKKHFRSILSFARFSWLDSLRGRSFTWMDIFVLGLFVPSSFVGFYNAAWNVASFLAFGNAVSSAFFPEISEISSNGNLDEIGSLVSDTLAFNGLFLIPGLIGASLLGDRILLVYGSDFSEGYPALVLLIGSLLIYGYFKQLLNTLMAIDRPDLAYWCNISFVGSNTVLNVVLVWQFGWLGAAVGSLIASAAAFVISYHYLSSLVSFTIPIREIFEQMIAATVMGVVILISLPVEEFFPPILPSLVATLCFIGLGGIIYFSCLIGISPRFRGILRNNVSFIG</sequence>
<dbReference type="Pfam" id="PF13440">
    <property type="entry name" value="Polysacc_synt_3"/>
    <property type="match status" value="1"/>
</dbReference>
<keyword evidence="2" id="KW-1003">Cell membrane</keyword>
<feature type="transmembrane region" description="Helical" evidence="6">
    <location>
        <begin position="7"/>
        <end position="28"/>
    </location>
</feature>
<proteinExistence type="predicted"/>
<evidence type="ECO:0000256" key="1">
    <source>
        <dbReference type="ARBA" id="ARBA00004651"/>
    </source>
</evidence>
<keyword evidence="5 6" id="KW-0472">Membrane</keyword>
<dbReference type="PANTHER" id="PTHR30250">
    <property type="entry name" value="PST FAMILY PREDICTED COLANIC ACID TRANSPORTER"/>
    <property type="match status" value="1"/>
</dbReference>
<dbReference type="PANTHER" id="PTHR30250:SF28">
    <property type="entry name" value="POLYSACCHARIDE BIOSYNTHESIS PROTEIN"/>
    <property type="match status" value="1"/>
</dbReference>
<protein>
    <submittedName>
        <fullName evidence="7">Polysaccharide biosynthesis protein</fullName>
    </submittedName>
</protein>
<name>M0GSR2_HALL2</name>
<dbReference type="PATRIC" id="fig|1230452.3.peg.1810"/>
<evidence type="ECO:0000256" key="5">
    <source>
        <dbReference type="ARBA" id="ARBA00023136"/>
    </source>
</evidence>
<dbReference type="GO" id="GO:0005886">
    <property type="term" value="C:plasma membrane"/>
    <property type="evidence" value="ECO:0007669"/>
    <property type="project" value="UniProtKB-SubCell"/>
</dbReference>
<feature type="transmembrane region" description="Helical" evidence="6">
    <location>
        <begin position="274"/>
        <end position="294"/>
    </location>
</feature>
<feature type="transmembrane region" description="Helical" evidence="6">
    <location>
        <begin position="103"/>
        <end position="123"/>
    </location>
</feature>
<comment type="caution">
    <text evidence="7">The sequence shown here is derived from an EMBL/GenBank/DDBJ whole genome shotgun (WGS) entry which is preliminary data.</text>
</comment>
<feature type="transmembrane region" description="Helical" evidence="6">
    <location>
        <begin position="346"/>
        <end position="365"/>
    </location>
</feature>
<evidence type="ECO:0000256" key="3">
    <source>
        <dbReference type="ARBA" id="ARBA00022692"/>
    </source>
</evidence>
<feature type="transmembrane region" description="Helical" evidence="6">
    <location>
        <begin position="371"/>
        <end position="393"/>
    </location>
</feature>
<evidence type="ECO:0000256" key="4">
    <source>
        <dbReference type="ARBA" id="ARBA00022989"/>
    </source>
</evidence>
<reference evidence="7 8" key="1">
    <citation type="journal article" date="2014" name="PLoS Genet.">
        <title>Phylogenetically driven sequencing of extremely halophilic archaea reveals strategies for static and dynamic osmo-response.</title>
        <authorList>
            <person name="Becker E.A."/>
            <person name="Seitzer P.M."/>
            <person name="Tritt A."/>
            <person name="Larsen D."/>
            <person name="Krusor M."/>
            <person name="Yao A.I."/>
            <person name="Wu D."/>
            <person name="Madern D."/>
            <person name="Eisen J.A."/>
            <person name="Darling A.E."/>
            <person name="Facciotti M.T."/>
        </authorList>
    </citation>
    <scope>NUCLEOTIDE SEQUENCE [LARGE SCALE GENOMIC DNA]</scope>
    <source>
        <strain evidence="8">DSM 14919 / CCM 7023 / CIP 107410 / JCM 9276 / NCIMB 13854 / Aa 2.2</strain>
    </source>
</reference>
<dbReference type="InterPro" id="IPR050833">
    <property type="entry name" value="Poly_Biosynth_Transport"/>
</dbReference>
<dbReference type="RefSeq" id="WP_004063277.1">
    <property type="nucleotide sequence ID" value="NZ_AOLH01000015.1"/>
</dbReference>
<evidence type="ECO:0000313" key="7">
    <source>
        <dbReference type="EMBL" id="ELZ74573.1"/>
    </source>
</evidence>
<comment type="subcellular location">
    <subcellularLocation>
        <location evidence="1">Cell membrane</location>
        <topology evidence="1">Multi-pass membrane protein</topology>
    </subcellularLocation>
</comment>
<accession>M0GSR2</accession>
<keyword evidence="4 6" id="KW-1133">Transmembrane helix</keyword>
<dbReference type="Proteomes" id="UP000011535">
    <property type="component" value="Unassembled WGS sequence"/>
</dbReference>
<dbReference type="AlphaFoldDB" id="M0GSR2"/>
<organism evidence="7 8">
    <name type="scientific">Haloferax lucentense (strain DSM 14919 / JCM 9276 / NCIMB 13854 / Aa 2.2)</name>
    <name type="common">Haloferax alicantei</name>
    <dbReference type="NCBI Taxonomy" id="1230452"/>
    <lineage>
        <taxon>Archaea</taxon>
        <taxon>Methanobacteriati</taxon>
        <taxon>Methanobacteriota</taxon>
        <taxon>Stenosarchaea group</taxon>
        <taxon>Halobacteria</taxon>
        <taxon>Halobacteriales</taxon>
        <taxon>Haloferacaceae</taxon>
        <taxon>Haloferax</taxon>
    </lineage>
</organism>
<evidence type="ECO:0000313" key="8">
    <source>
        <dbReference type="Proteomes" id="UP000011535"/>
    </source>
</evidence>
<dbReference type="EMBL" id="AOLH01000015">
    <property type="protein sequence ID" value="ELZ74573.1"/>
    <property type="molecule type" value="Genomic_DNA"/>
</dbReference>